<keyword evidence="3" id="KW-1185">Reference proteome</keyword>
<feature type="non-terminal residue" evidence="2">
    <location>
        <position position="1"/>
    </location>
</feature>
<evidence type="ECO:0000313" key="3">
    <source>
        <dbReference type="Proteomes" id="UP000191418"/>
    </source>
</evidence>
<dbReference type="Proteomes" id="UP000191418">
    <property type="component" value="Unassembled WGS sequence"/>
</dbReference>
<dbReference type="SUPFAM" id="SSF143422">
    <property type="entry name" value="Transposase IS200-like"/>
    <property type="match status" value="1"/>
</dbReference>
<dbReference type="GO" id="GO:0006313">
    <property type="term" value="P:DNA transposition"/>
    <property type="evidence" value="ECO:0007669"/>
    <property type="project" value="InterPro"/>
</dbReference>
<dbReference type="RefSeq" id="WP_211278103.1">
    <property type="nucleotide sequence ID" value="NZ_MTSM01000019.1"/>
</dbReference>
<comment type="caution">
    <text evidence="2">The sequence shown here is derived from an EMBL/GenBank/DDBJ whole genome shotgun (WGS) entry which is preliminary data.</text>
</comment>
<dbReference type="AlphaFoldDB" id="A0A1V4T2K3"/>
<sequence length="56" mass="6240">NNLKSVSSRRIRILNTHIPRQSKSAALWSRSYFACSAGGATIETLKEYVQSQTTPD</sequence>
<name>A0A1V4T2K3_9GAMM</name>
<dbReference type="EMBL" id="MTSM01000019">
    <property type="protein sequence ID" value="OPX54776.1"/>
    <property type="molecule type" value="Genomic_DNA"/>
</dbReference>
<reference evidence="2 3" key="1">
    <citation type="submission" date="2017-01" db="EMBL/GenBank/DDBJ databases">
        <title>Genome Sequencing of a Marine Spirillum, Oceanospirillum multiglobuliferum ATCC 33336, from Japan.</title>
        <authorList>
            <person name="Carney J.G."/>
            <person name="Trachtenberg A.M."/>
            <person name="Rheaume B.A."/>
            <person name="Linnane J.D."/>
            <person name="Pitts N.L."/>
            <person name="Mykles D.L."/>
            <person name="Maclea K.S."/>
        </authorList>
    </citation>
    <scope>NUCLEOTIDE SEQUENCE [LARGE SCALE GENOMIC DNA]</scope>
    <source>
        <strain evidence="2 3">ATCC 33336</strain>
    </source>
</reference>
<evidence type="ECO:0000259" key="1">
    <source>
        <dbReference type="Pfam" id="PF01797"/>
    </source>
</evidence>
<proteinExistence type="predicted"/>
<gene>
    <name evidence="2" type="ORF">BTE48_12795</name>
</gene>
<dbReference type="GO" id="GO:0003677">
    <property type="term" value="F:DNA binding"/>
    <property type="evidence" value="ECO:0007669"/>
    <property type="project" value="InterPro"/>
</dbReference>
<dbReference type="Gene3D" id="3.30.70.1290">
    <property type="entry name" value="Transposase IS200-like"/>
    <property type="match status" value="1"/>
</dbReference>
<dbReference type="Pfam" id="PF01797">
    <property type="entry name" value="Y1_Tnp"/>
    <property type="match status" value="1"/>
</dbReference>
<organism evidence="2 3">
    <name type="scientific">Oceanospirillum multiglobuliferum</name>
    <dbReference type="NCBI Taxonomy" id="64969"/>
    <lineage>
        <taxon>Bacteria</taxon>
        <taxon>Pseudomonadati</taxon>
        <taxon>Pseudomonadota</taxon>
        <taxon>Gammaproteobacteria</taxon>
        <taxon>Oceanospirillales</taxon>
        <taxon>Oceanospirillaceae</taxon>
        <taxon>Oceanospirillum</taxon>
    </lineage>
</organism>
<evidence type="ECO:0000313" key="2">
    <source>
        <dbReference type="EMBL" id="OPX54776.1"/>
    </source>
</evidence>
<feature type="domain" description="Transposase IS200-like" evidence="1">
    <location>
        <begin position="1"/>
        <end position="52"/>
    </location>
</feature>
<dbReference type="GO" id="GO:0004803">
    <property type="term" value="F:transposase activity"/>
    <property type="evidence" value="ECO:0007669"/>
    <property type="project" value="InterPro"/>
</dbReference>
<accession>A0A1V4T2K3</accession>
<dbReference type="InterPro" id="IPR002686">
    <property type="entry name" value="Transposase_17"/>
</dbReference>
<protein>
    <submittedName>
        <fullName evidence="2">IS200/IS605 family transposase</fullName>
    </submittedName>
</protein>
<dbReference type="InterPro" id="IPR036515">
    <property type="entry name" value="Transposase_17_sf"/>
</dbReference>